<dbReference type="SUPFAM" id="SSF89946">
    <property type="entry name" value="Hypothetical protein VC0424"/>
    <property type="match status" value="1"/>
</dbReference>
<proteinExistence type="predicted"/>
<protein>
    <submittedName>
        <fullName evidence="3">Uncharacterized protein DUF695</fullName>
    </submittedName>
</protein>
<comment type="caution">
    <text evidence="3">The sequence shown here is derived from an EMBL/GenBank/DDBJ whole genome shotgun (WGS) entry which is preliminary data.</text>
</comment>
<dbReference type="Pfam" id="PF06877">
    <property type="entry name" value="RraB"/>
    <property type="match status" value="1"/>
</dbReference>
<dbReference type="Proteomes" id="UP000294749">
    <property type="component" value="Unassembled WGS sequence"/>
</dbReference>
<feature type="domain" description="Regulator of ribonuclease activity B" evidence="2">
    <location>
        <begin position="8"/>
        <end position="103"/>
    </location>
</feature>
<organism evidence="3 4">
    <name type="scientific">Maribacter spongiicola</name>
    <dbReference type="NCBI Taxonomy" id="1206753"/>
    <lineage>
        <taxon>Bacteria</taxon>
        <taxon>Pseudomonadati</taxon>
        <taxon>Bacteroidota</taxon>
        <taxon>Flavobacteriia</taxon>
        <taxon>Flavobacteriales</taxon>
        <taxon>Flavobacteriaceae</taxon>
        <taxon>Maribacter</taxon>
    </lineage>
</organism>
<keyword evidence="4" id="KW-1185">Reference proteome</keyword>
<reference evidence="3 4" key="1">
    <citation type="submission" date="2019-03" db="EMBL/GenBank/DDBJ databases">
        <title>Genomic Encyclopedia of Archaeal and Bacterial Type Strains, Phase II (KMG-II): from individual species to whole genera.</title>
        <authorList>
            <person name="Goeker M."/>
        </authorList>
    </citation>
    <scope>NUCLEOTIDE SEQUENCE [LARGE SCALE GENOMIC DNA]</scope>
    <source>
        <strain evidence="3 4">DSM 25233</strain>
    </source>
</reference>
<dbReference type="RefSeq" id="WP_166638565.1">
    <property type="nucleotide sequence ID" value="NZ_SOAY01000011.1"/>
</dbReference>
<dbReference type="InterPro" id="IPR036701">
    <property type="entry name" value="RraB-like_sf"/>
</dbReference>
<feature type="domain" description="DUF695" evidence="1">
    <location>
        <begin position="130"/>
        <end position="252"/>
    </location>
</feature>
<dbReference type="Gene3D" id="3.30.70.970">
    <property type="entry name" value="RraB-like"/>
    <property type="match status" value="1"/>
</dbReference>
<evidence type="ECO:0000313" key="4">
    <source>
        <dbReference type="Proteomes" id="UP000294749"/>
    </source>
</evidence>
<dbReference type="InterPro" id="IPR016097">
    <property type="entry name" value="DUF695"/>
</dbReference>
<sequence>MITFEKVQEMYTNMHSNGVDTDIKMLYGYFFTNVEPKQLEKVSEHLKKDGFEYVHIYPDDTGEYWLHMERIEIHDANSLFELNKSLYAVADEFNVTSYDGFDVGNADKNQPIERDTYVVPEEYGTNDLIIDGVPKLIVANKAFERFPHKEEFFYFIEIKTKYAIEDASKLPSEDELEVLDNFEMFIENNLTQNKISNYYVGRTTFNEERVFNIVTNEKEGAVGLLEFIKENGNQREFEYKIIEDKEWKLYSDLISTLE</sequence>
<evidence type="ECO:0000259" key="1">
    <source>
        <dbReference type="Pfam" id="PF05117"/>
    </source>
</evidence>
<accession>A0A4V3ERI0</accession>
<dbReference type="EMBL" id="SOAY01000011">
    <property type="protein sequence ID" value="TDT45038.1"/>
    <property type="molecule type" value="Genomic_DNA"/>
</dbReference>
<dbReference type="AlphaFoldDB" id="A0A4V3ERI0"/>
<dbReference type="Pfam" id="PF05117">
    <property type="entry name" value="DUF695"/>
    <property type="match status" value="1"/>
</dbReference>
<evidence type="ECO:0000259" key="2">
    <source>
        <dbReference type="Pfam" id="PF06877"/>
    </source>
</evidence>
<gene>
    <name evidence="3" type="ORF">CLV90_2119</name>
</gene>
<dbReference type="InterPro" id="IPR009671">
    <property type="entry name" value="RraB_dom"/>
</dbReference>
<evidence type="ECO:0000313" key="3">
    <source>
        <dbReference type="EMBL" id="TDT45038.1"/>
    </source>
</evidence>
<name>A0A4V3ERI0_9FLAO</name>